<evidence type="ECO:0000313" key="8">
    <source>
        <dbReference type="Proteomes" id="UP000014200"/>
    </source>
</evidence>
<accession>R9IKD4</accession>
<gene>
    <name evidence="7" type="ORF">C802_01050</name>
</gene>
<feature type="transmembrane region" description="Helical" evidence="5">
    <location>
        <begin position="297"/>
        <end position="321"/>
    </location>
</feature>
<feature type="transmembrane region" description="Helical" evidence="5">
    <location>
        <begin position="177"/>
        <end position="208"/>
    </location>
</feature>
<dbReference type="Proteomes" id="UP000014200">
    <property type="component" value="Unassembled WGS sequence"/>
</dbReference>
<feature type="transmembrane region" description="Helical" evidence="5">
    <location>
        <begin position="372"/>
        <end position="390"/>
    </location>
</feature>
<keyword evidence="3 5" id="KW-1133">Transmembrane helix</keyword>
<feature type="transmembrane region" description="Helical" evidence="5">
    <location>
        <begin position="146"/>
        <end position="165"/>
    </location>
</feature>
<dbReference type="EMBL" id="ASSP01000006">
    <property type="protein sequence ID" value="EOS15033.1"/>
    <property type="molecule type" value="Genomic_DNA"/>
</dbReference>
<dbReference type="PANTHER" id="PTHR37422">
    <property type="entry name" value="TEICHURONIC ACID BIOSYNTHESIS PROTEIN TUAE"/>
    <property type="match status" value="1"/>
</dbReference>
<evidence type="ECO:0000256" key="1">
    <source>
        <dbReference type="ARBA" id="ARBA00004141"/>
    </source>
</evidence>
<dbReference type="Pfam" id="PF04932">
    <property type="entry name" value="Wzy_C"/>
    <property type="match status" value="1"/>
</dbReference>
<feature type="transmembrane region" description="Helical" evidence="5">
    <location>
        <begin position="214"/>
        <end position="230"/>
    </location>
</feature>
<evidence type="ECO:0000256" key="2">
    <source>
        <dbReference type="ARBA" id="ARBA00022692"/>
    </source>
</evidence>
<evidence type="ECO:0000256" key="4">
    <source>
        <dbReference type="ARBA" id="ARBA00023136"/>
    </source>
</evidence>
<dbReference type="InterPro" id="IPR007016">
    <property type="entry name" value="O-antigen_ligase-rel_domated"/>
</dbReference>
<organism evidence="7 8">
    <name type="scientific">Phocaeicola sartorii</name>
    <dbReference type="NCBI Taxonomy" id="671267"/>
    <lineage>
        <taxon>Bacteria</taxon>
        <taxon>Pseudomonadati</taxon>
        <taxon>Bacteroidota</taxon>
        <taxon>Bacteroidia</taxon>
        <taxon>Bacteroidales</taxon>
        <taxon>Bacteroidaceae</taxon>
        <taxon>Phocaeicola</taxon>
    </lineage>
</organism>
<evidence type="ECO:0000256" key="5">
    <source>
        <dbReference type="SAM" id="Phobius"/>
    </source>
</evidence>
<dbReference type="AlphaFoldDB" id="R9IKD4"/>
<name>R9IKD4_9BACT</name>
<dbReference type="STRING" id="1235788.C802_01050"/>
<proteinExistence type="predicted"/>
<keyword evidence="4 5" id="KW-0472">Membrane</keyword>
<dbReference type="Gene3D" id="1.25.40.10">
    <property type="entry name" value="Tetratricopeptide repeat domain"/>
    <property type="match status" value="1"/>
</dbReference>
<feature type="transmembrane region" description="Helical" evidence="5">
    <location>
        <begin position="117"/>
        <end position="134"/>
    </location>
</feature>
<dbReference type="GO" id="GO:0016020">
    <property type="term" value="C:membrane"/>
    <property type="evidence" value="ECO:0007669"/>
    <property type="project" value="UniProtKB-SubCell"/>
</dbReference>
<dbReference type="OrthoDB" id="1454576at2"/>
<sequence length="559" mass="64971">MIKSESFFYLLIIAGTSLPVYEGLVEPTITIKWIAFQLIILIGAILFIGRNIKKKILCNVDAIYICITLAIFYITIRAFIASPHHISFIYNFISFWLIYSFFIINNNSLSNLKINKILLLTGVILSVWGISHFIKNNTFVTGSFDNPAGFSISLSCIFPFACELIQKTASKRMKILYYIGAFIIFSSVLASQSRTGIIACTAVLSFFIFRHKTITQSLLICLLLVVAIFYKSDSTNGRIFIYKTSISMINEKTILCGTGSGSFKRDYMNFQAKVFQKDKDSKYAMLASNVFHPFNEYLLVLIEYGLLGFIILAIPIILLFTSKEKKEEAELCLLVIMICSSFSYPFRYPLVSFLLAYSLSSFRMKRVYKMETSIYCIKYFIIIICCYGIYNIFSDAFSQYTWKKQIRNVSFGYFEKAYLNYKDLYNKMSYNPYFLFNYSSVLYDNMLYDESLEIVRKCTKYLNDYDIEMLLADNNWKLKNYPEAERHYLKASYMCPVRFIPLFKLYELYKEQKRTDEARLLGKEILEKPIKVYSSTIENIKQKVQSDNIQDRGVNITKP</sequence>
<reference evidence="7 8" key="1">
    <citation type="submission" date="2013-04" db="EMBL/GenBank/DDBJ databases">
        <title>The Genome Sequence of Bacteroides massiliensis dnLKV3.</title>
        <authorList>
            <consortium name="The Broad Institute Genomics Platform"/>
            <consortium name="The Broad Institute Genome Sequencing Center for Infectious Disease"/>
            <person name="Earl A."/>
            <person name="Xavier R."/>
            <person name="Kuhn K."/>
            <person name="Stappenbeck T."/>
            <person name="Walker B."/>
            <person name="Young S."/>
            <person name="Zeng Q."/>
            <person name="Gargeya S."/>
            <person name="Fitzgerald M."/>
            <person name="Haas B."/>
            <person name="Abouelleil A."/>
            <person name="Allen A.W."/>
            <person name="Alvarado L."/>
            <person name="Arachchi H.M."/>
            <person name="Berlin A.M."/>
            <person name="Chapman S.B."/>
            <person name="Gainer-Dewar J."/>
            <person name="Goldberg J."/>
            <person name="Griggs A."/>
            <person name="Gujja S."/>
            <person name="Hansen M."/>
            <person name="Howarth C."/>
            <person name="Imamovic A."/>
            <person name="Ireland A."/>
            <person name="Larimer J."/>
            <person name="McCowan C."/>
            <person name="Murphy C."/>
            <person name="Pearson M."/>
            <person name="Poon T.W."/>
            <person name="Priest M."/>
            <person name="Roberts A."/>
            <person name="Saif S."/>
            <person name="Shea T."/>
            <person name="Sisk P."/>
            <person name="Sykes S."/>
            <person name="Wortman J."/>
            <person name="Nusbaum C."/>
            <person name="Birren B."/>
        </authorList>
    </citation>
    <scope>NUCLEOTIDE SEQUENCE [LARGE SCALE GENOMIC DNA]</scope>
    <source>
        <strain evidence="8">dnLKV3</strain>
    </source>
</reference>
<dbReference type="HOGENOM" id="CLU_030792_1_0_10"/>
<dbReference type="InterPro" id="IPR011990">
    <property type="entry name" value="TPR-like_helical_dom_sf"/>
</dbReference>
<feature type="transmembrane region" description="Helical" evidence="5">
    <location>
        <begin position="61"/>
        <end position="80"/>
    </location>
</feature>
<protein>
    <recommendedName>
        <fullName evidence="6">O-antigen ligase-related domain-containing protein</fullName>
    </recommendedName>
</protein>
<dbReference type="InterPro" id="IPR051533">
    <property type="entry name" value="WaaL-like"/>
</dbReference>
<dbReference type="RefSeq" id="WP_016275479.1">
    <property type="nucleotide sequence ID" value="NZ_KE159493.1"/>
</dbReference>
<feature type="transmembrane region" description="Helical" evidence="5">
    <location>
        <begin position="333"/>
        <end position="360"/>
    </location>
</feature>
<dbReference type="PANTHER" id="PTHR37422:SF13">
    <property type="entry name" value="LIPOPOLYSACCHARIDE BIOSYNTHESIS PROTEIN PA4999-RELATED"/>
    <property type="match status" value="1"/>
</dbReference>
<dbReference type="PATRIC" id="fig|1235788.3.peg.1070"/>
<feature type="transmembrane region" description="Helical" evidence="5">
    <location>
        <begin position="7"/>
        <end position="24"/>
    </location>
</feature>
<feature type="transmembrane region" description="Helical" evidence="5">
    <location>
        <begin position="86"/>
        <end position="105"/>
    </location>
</feature>
<evidence type="ECO:0000256" key="3">
    <source>
        <dbReference type="ARBA" id="ARBA00022989"/>
    </source>
</evidence>
<keyword evidence="8" id="KW-1185">Reference proteome</keyword>
<comment type="caution">
    <text evidence="7">The sequence shown here is derived from an EMBL/GenBank/DDBJ whole genome shotgun (WGS) entry which is preliminary data.</text>
</comment>
<keyword evidence="2 5" id="KW-0812">Transmembrane</keyword>
<comment type="subcellular location">
    <subcellularLocation>
        <location evidence="1">Membrane</location>
        <topology evidence="1">Multi-pass membrane protein</topology>
    </subcellularLocation>
</comment>
<evidence type="ECO:0000259" key="6">
    <source>
        <dbReference type="Pfam" id="PF04932"/>
    </source>
</evidence>
<feature type="domain" description="O-antigen ligase-related" evidence="6">
    <location>
        <begin position="180"/>
        <end position="312"/>
    </location>
</feature>
<evidence type="ECO:0000313" key="7">
    <source>
        <dbReference type="EMBL" id="EOS15033.1"/>
    </source>
</evidence>
<dbReference type="SUPFAM" id="SSF48452">
    <property type="entry name" value="TPR-like"/>
    <property type="match status" value="1"/>
</dbReference>
<feature type="transmembrane region" description="Helical" evidence="5">
    <location>
        <begin position="30"/>
        <end position="49"/>
    </location>
</feature>